<dbReference type="PANTHER" id="PTHR21716:SF64">
    <property type="entry name" value="AI-2 TRANSPORT PROTEIN TQSA"/>
    <property type="match status" value="1"/>
</dbReference>
<evidence type="ECO:0000256" key="4">
    <source>
        <dbReference type="ARBA" id="ARBA00022989"/>
    </source>
</evidence>
<keyword evidence="3 6" id="KW-0812">Transmembrane</keyword>
<evidence type="ECO:0000256" key="5">
    <source>
        <dbReference type="ARBA" id="ARBA00023136"/>
    </source>
</evidence>
<accession>A0ABZ0AXJ8</accession>
<organism evidence="7 8">
    <name type="scientific">Rhodoferax mekongensis</name>
    <dbReference type="NCBI Taxonomy" id="3068341"/>
    <lineage>
        <taxon>Bacteria</taxon>
        <taxon>Pseudomonadati</taxon>
        <taxon>Pseudomonadota</taxon>
        <taxon>Betaproteobacteria</taxon>
        <taxon>Burkholderiales</taxon>
        <taxon>Comamonadaceae</taxon>
        <taxon>Rhodoferax</taxon>
    </lineage>
</organism>
<sequence length="360" mass="38782">MQFTPTQKRFLAWALIALFAVLALWLLAPVLAPFAVAAVLAYALTPVVDWIDDVGLGRVPRVVAVVLVEVLFLVALLSVLLLIVPILAKELPLMREQFPVLLDSLNEALKPLLAQWGIKLNLDVASIKGFVMKYLNANVEDAFGSVLASVKLGGSVAFALIGNAILIPVALFYMLMDWSRFMGQLRQMVPPRLRAPTDSFLRESDEVLGQYLRGQLLVMVILAAAYSIGLALFGLDLALPIGIFTGLAIFVPYLGFGVGLVLALFAGLLEFSSSHGIGYPLVMVAVVYGLGQVVESFLLTPRLVGERIGLHPLAVIFALLAFGQLFGFVGVLVALPASAVLLVAIRRVRAGYLSSRLYLG</sequence>
<feature type="transmembrane region" description="Helical" evidence="6">
    <location>
        <begin position="314"/>
        <end position="345"/>
    </location>
</feature>
<name>A0ABZ0AXJ8_9BURK</name>
<feature type="transmembrane region" description="Helical" evidence="6">
    <location>
        <begin position="277"/>
        <end position="294"/>
    </location>
</feature>
<dbReference type="RefSeq" id="WP_313867049.1">
    <property type="nucleotide sequence ID" value="NZ_CP132507.1"/>
</dbReference>
<gene>
    <name evidence="7" type="ORF">RAN89_14975</name>
</gene>
<dbReference type="Pfam" id="PF01594">
    <property type="entry name" value="AI-2E_transport"/>
    <property type="match status" value="1"/>
</dbReference>
<feature type="transmembrane region" description="Helical" evidence="6">
    <location>
        <begin position="10"/>
        <end position="28"/>
    </location>
</feature>
<keyword evidence="5 6" id="KW-0472">Membrane</keyword>
<dbReference type="EMBL" id="CP132507">
    <property type="protein sequence ID" value="WNO04194.1"/>
    <property type="molecule type" value="Genomic_DNA"/>
</dbReference>
<evidence type="ECO:0000256" key="6">
    <source>
        <dbReference type="SAM" id="Phobius"/>
    </source>
</evidence>
<comment type="similarity">
    <text evidence="2">Belongs to the autoinducer-2 exporter (AI-2E) (TC 2.A.86) family.</text>
</comment>
<dbReference type="InterPro" id="IPR002549">
    <property type="entry name" value="AI-2E-like"/>
</dbReference>
<feature type="transmembrane region" description="Helical" evidence="6">
    <location>
        <begin position="241"/>
        <end position="265"/>
    </location>
</feature>
<feature type="transmembrane region" description="Helical" evidence="6">
    <location>
        <begin position="63"/>
        <end position="88"/>
    </location>
</feature>
<feature type="transmembrane region" description="Helical" evidence="6">
    <location>
        <begin position="216"/>
        <end position="235"/>
    </location>
</feature>
<dbReference type="Proteomes" id="UP001302257">
    <property type="component" value="Chromosome"/>
</dbReference>
<keyword evidence="8" id="KW-1185">Reference proteome</keyword>
<reference evidence="7 8" key="1">
    <citation type="submission" date="2023-08" db="EMBL/GenBank/DDBJ databases">
        <title>Rhodoferax potami sp. nov. and Rhodoferax mekongensis sp. nov., isolated from the Mekong River in Thailand.</title>
        <authorList>
            <person name="Kitikhun S."/>
            <person name="Charoenyingcharoen P."/>
            <person name="Siriarchawattana P."/>
            <person name="Likhitrattanapisal S."/>
            <person name="Nilsakha T."/>
            <person name="Chanpet A."/>
            <person name="Rattanawaree P."/>
            <person name="Ingsriswang S."/>
        </authorList>
    </citation>
    <scope>NUCLEOTIDE SEQUENCE [LARGE SCALE GENOMIC DNA]</scope>
    <source>
        <strain evidence="7 8">TBRC 17307</strain>
    </source>
</reference>
<protein>
    <submittedName>
        <fullName evidence="7">AI-2E family transporter</fullName>
    </submittedName>
</protein>
<evidence type="ECO:0000256" key="1">
    <source>
        <dbReference type="ARBA" id="ARBA00004141"/>
    </source>
</evidence>
<evidence type="ECO:0000256" key="3">
    <source>
        <dbReference type="ARBA" id="ARBA00022692"/>
    </source>
</evidence>
<evidence type="ECO:0000313" key="7">
    <source>
        <dbReference type="EMBL" id="WNO04194.1"/>
    </source>
</evidence>
<keyword evidence="4 6" id="KW-1133">Transmembrane helix</keyword>
<evidence type="ECO:0000256" key="2">
    <source>
        <dbReference type="ARBA" id="ARBA00009773"/>
    </source>
</evidence>
<dbReference type="PANTHER" id="PTHR21716">
    <property type="entry name" value="TRANSMEMBRANE PROTEIN"/>
    <property type="match status" value="1"/>
</dbReference>
<comment type="subcellular location">
    <subcellularLocation>
        <location evidence="1">Membrane</location>
        <topology evidence="1">Multi-pass membrane protein</topology>
    </subcellularLocation>
</comment>
<evidence type="ECO:0000313" key="8">
    <source>
        <dbReference type="Proteomes" id="UP001302257"/>
    </source>
</evidence>
<proteinExistence type="inferred from homology"/>
<feature type="transmembrane region" description="Helical" evidence="6">
    <location>
        <begin position="156"/>
        <end position="176"/>
    </location>
</feature>